<dbReference type="InterPro" id="IPR045073">
    <property type="entry name" value="Omega/Tau-like"/>
</dbReference>
<dbReference type="Gene3D" id="3.40.30.10">
    <property type="entry name" value="Glutaredoxin"/>
    <property type="match status" value="3"/>
</dbReference>
<dbReference type="Proteomes" id="UP000298416">
    <property type="component" value="Unassembled WGS sequence"/>
</dbReference>
<dbReference type="CDD" id="cd03024">
    <property type="entry name" value="DsbA_FrnE"/>
    <property type="match status" value="1"/>
</dbReference>
<dbReference type="GO" id="GO:0016491">
    <property type="term" value="F:oxidoreductase activity"/>
    <property type="evidence" value="ECO:0007669"/>
    <property type="project" value="InterPro"/>
</dbReference>
<dbReference type="GO" id="GO:0006749">
    <property type="term" value="P:glutathione metabolic process"/>
    <property type="evidence" value="ECO:0007669"/>
    <property type="project" value="TreeGrafter"/>
</dbReference>
<dbReference type="SFLD" id="SFLDS00019">
    <property type="entry name" value="Glutathione_Transferase_(cytos"/>
    <property type="match status" value="1"/>
</dbReference>
<dbReference type="EMBL" id="PNBA02000016">
    <property type="protein sequence ID" value="KAG6396143.1"/>
    <property type="molecule type" value="Genomic_DNA"/>
</dbReference>
<dbReference type="GO" id="GO:0004364">
    <property type="term" value="F:glutathione transferase activity"/>
    <property type="evidence" value="ECO:0007669"/>
    <property type="project" value="TreeGrafter"/>
</dbReference>
<evidence type="ECO:0000313" key="3">
    <source>
        <dbReference type="EMBL" id="KAG6396143.1"/>
    </source>
</evidence>
<feature type="compositionally biased region" description="Polar residues" evidence="1">
    <location>
        <begin position="508"/>
        <end position="519"/>
    </location>
</feature>
<gene>
    <name evidence="3" type="ORF">SASPL_142284</name>
</gene>
<dbReference type="Pfam" id="PF02798">
    <property type="entry name" value="GST_N"/>
    <property type="match status" value="1"/>
</dbReference>
<feature type="region of interest" description="Disordered" evidence="1">
    <location>
        <begin position="498"/>
        <end position="519"/>
    </location>
</feature>
<dbReference type="PANTHER" id="PTHR11260:SF775">
    <property type="entry name" value="GLUTATHIONE S-TRANSFERASE U10"/>
    <property type="match status" value="1"/>
</dbReference>
<comment type="caution">
    <text evidence="3">The sequence shown here is derived from an EMBL/GenBank/DDBJ whole genome shotgun (WGS) entry which is preliminary data.</text>
</comment>
<reference evidence="3" key="1">
    <citation type="submission" date="2018-01" db="EMBL/GenBank/DDBJ databases">
        <authorList>
            <person name="Mao J.F."/>
        </authorList>
    </citation>
    <scope>NUCLEOTIDE SEQUENCE</scope>
    <source>
        <strain evidence="3">Huo1</strain>
        <tissue evidence="3">Leaf</tissue>
    </source>
</reference>
<dbReference type="Pfam" id="PF01323">
    <property type="entry name" value="DSBA"/>
    <property type="match status" value="1"/>
</dbReference>
<dbReference type="SUPFAM" id="SSF47616">
    <property type="entry name" value="GST C-terminal domain-like"/>
    <property type="match status" value="1"/>
</dbReference>
<organism evidence="3">
    <name type="scientific">Salvia splendens</name>
    <name type="common">Scarlet sage</name>
    <dbReference type="NCBI Taxonomy" id="180675"/>
    <lineage>
        <taxon>Eukaryota</taxon>
        <taxon>Viridiplantae</taxon>
        <taxon>Streptophyta</taxon>
        <taxon>Embryophyta</taxon>
        <taxon>Tracheophyta</taxon>
        <taxon>Spermatophyta</taxon>
        <taxon>Magnoliopsida</taxon>
        <taxon>eudicotyledons</taxon>
        <taxon>Gunneridae</taxon>
        <taxon>Pentapetalae</taxon>
        <taxon>asterids</taxon>
        <taxon>lamiids</taxon>
        <taxon>Lamiales</taxon>
        <taxon>Lamiaceae</taxon>
        <taxon>Nepetoideae</taxon>
        <taxon>Mentheae</taxon>
        <taxon>Salviinae</taxon>
        <taxon>Salvia</taxon>
        <taxon>Salvia subgen. Calosphace</taxon>
        <taxon>core Calosphace</taxon>
    </lineage>
</organism>
<name>A0A8X8WJG8_SALSN</name>
<evidence type="ECO:0000313" key="4">
    <source>
        <dbReference type="Proteomes" id="UP000298416"/>
    </source>
</evidence>
<evidence type="ECO:0000259" key="2">
    <source>
        <dbReference type="PROSITE" id="PS50404"/>
    </source>
</evidence>
<dbReference type="Pfam" id="PF13409">
    <property type="entry name" value="GST_N_2"/>
    <property type="match status" value="1"/>
</dbReference>
<dbReference type="SFLD" id="SFLDG00358">
    <property type="entry name" value="Main_(cytGST)"/>
    <property type="match status" value="1"/>
</dbReference>
<dbReference type="InterPro" id="IPR004045">
    <property type="entry name" value="Glutathione_S-Trfase_N"/>
</dbReference>
<dbReference type="SUPFAM" id="SSF52833">
    <property type="entry name" value="Thioredoxin-like"/>
    <property type="match status" value="3"/>
</dbReference>
<dbReference type="PROSITE" id="PS50404">
    <property type="entry name" value="GST_NTER"/>
    <property type="match status" value="2"/>
</dbReference>
<feature type="domain" description="GST N-terminal" evidence="2">
    <location>
        <begin position="227"/>
        <end position="279"/>
    </location>
</feature>
<sequence>MLLHCSNNPQLLRISRSIKIAAMSSSGAKKLIKIDVVADTVCPWCYVGKKNLDKAIASSSDQFDFEIQWHPYMLNPHAPKEGVVKKDYYLNRFGPRSIQMESRMAEIFKGLGMDNYDTSGLTGNTLDSHRLIWFAGTQGSDKQHQLVEELDNGYFTQGKYIGDREFLVECAKKVGVEGAAEFLQDPNNGLKEVNEYLKRYTSQINGVPHYTINGKTQLNGGQPPETFDYVEEDLSNKSHALLRYNPVYKKVPVLIHDGKPVAESTLILEYIEETWSRLGLCRPLLPKDPYERAMARFWIAYGEIKRATHFKASLNARRKAKRRQRKTCWKYSRSFKTRRWEQVERVVGVEVLGPTTLPRLHRWMQDFKEEPGIKENLPDTEAQFPELVNLRKHLLVIWALKLKGVEYEYIEEDLSNKSTAILEYNPIYKKVPVLVHKGKPIVESAVILQYIEDTWPDRTPLLPEDPYERAMARFWIDFGQQNVKFMLLFTCNHSQNLKHKKNSRHTQDSSTSTGNSENP</sequence>
<dbReference type="PANTHER" id="PTHR11260">
    <property type="entry name" value="GLUTATHIONE S-TRANSFERASE, GST, SUPERFAMILY, GST DOMAIN CONTAINING"/>
    <property type="match status" value="1"/>
</dbReference>
<dbReference type="InterPro" id="IPR001853">
    <property type="entry name" value="DSBA-like_thioredoxin_dom"/>
</dbReference>
<proteinExistence type="predicted"/>
<reference evidence="3" key="2">
    <citation type="submission" date="2020-08" db="EMBL/GenBank/DDBJ databases">
        <title>Plant Genome Project.</title>
        <authorList>
            <person name="Zhang R.-G."/>
        </authorList>
    </citation>
    <scope>NUCLEOTIDE SEQUENCE</scope>
    <source>
        <strain evidence="3">Huo1</strain>
        <tissue evidence="3">Leaf</tissue>
    </source>
</reference>
<feature type="domain" description="GST N-terminal" evidence="2">
    <location>
        <begin position="398"/>
        <end position="459"/>
    </location>
</feature>
<dbReference type="Gene3D" id="1.20.1050.10">
    <property type="match status" value="3"/>
</dbReference>
<keyword evidence="4" id="KW-1185">Reference proteome</keyword>
<dbReference type="GO" id="GO:0005737">
    <property type="term" value="C:cytoplasm"/>
    <property type="evidence" value="ECO:0007669"/>
    <property type="project" value="TreeGrafter"/>
</dbReference>
<accession>A0A8X8WJG8</accession>
<dbReference type="InterPro" id="IPR036282">
    <property type="entry name" value="Glutathione-S-Trfase_C_sf"/>
</dbReference>
<evidence type="ECO:0000256" key="1">
    <source>
        <dbReference type="SAM" id="MobiDB-lite"/>
    </source>
</evidence>
<dbReference type="InterPro" id="IPR040079">
    <property type="entry name" value="Glutathione_S-Trfase"/>
</dbReference>
<dbReference type="AlphaFoldDB" id="A0A8X8WJG8"/>
<dbReference type="InterPro" id="IPR036249">
    <property type="entry name" value="Thioredoxin-like_sf"/>
</dbReference>
<protein>
    <recommendedName>
        <fullName evidence="2">GST N-terminal domain-containing protein</fullName>
    </recommendedName>
</protein>